<dbReference type="GO" id="GO:0006952">
    <property type="term" value="P:defense response"/>
    <property type="evidence" value="ECO:0007669"/>
    <property type="project" value="UniProtKB-KW"/>
</dbReference>
<accession>A0A9Q0G200</accession>
<dbReference type="InterPro" id="IPR001574">
    <property type="entry name" value="Ribosome_inactivat_prot"/>
</dbReference>
<dbReference type="EMBL" id="JAKUCV010002991">
    <property type="protein sequence ID" value="KAJ4840682.1"/>
    <property type="molecule type" value="Genomic_DNA"/>
</dbReference>
<evidence type="ECO:0000256" key="1">
    <source>
        <dbReference type="RuleBase" id="RU004915"/>
    </source>
</evidence>
<comment type="similarity">
    <text evidence="1">Belongs to the ribosome-inactivating protein family.</text>
</comment>
<reference evidence="3" key="1">
    <citation type="submission" date="2022-02" db="EMBL/GenBank/DDBJ databases">
        <authorList>
            <person name="Henning P.M."/>
            <person name="McCubbin A.G."/>
            <person name="Shore J.S."/>
        </authorList>
    </citation>
    <scope>NUCLEOTIDE SEQUENCE</scope>
    <source>
        <strain evidence="3">F60SS</strain>
        <tissue evidence="3">Leaves</tissue>
    </source>
</reference>
<keyword evidence="1" id="KW-0378">Hydrolase</keyword>
<dbReference type="Gene3D" id="3.40.420.10">
    <property type="entry name" value="Ricin (A subunit), domain 1"/>
    <property type="match status" value="1"/>
</dbReference>
<name>A0A9Q0G200_9ROSI</name>
<evidence type="ECO:0000313" key="4">
    <source>
        <dbReference type="Proteomes" id="UP001141552"/>
    </source>
</evidence>
<dbReference type="GO" id="GO:0017148">
    <property type="term" value="P:negative regulation of translation"/>
    <property type="evidence" value="ECO:0007669"/>
    <property type="project" value="UniProtKB-KW"/>
</dbReference>
<dbReference type="InterPro" id="IPR017989">
    <property type="entry name" value="Ribosome_inactivat_1/2"/>
</dbReference>
<dbReference type="OrthoDB" id="1704365at2759"/>
<gene>
    <name evidence="3" type="ORF">Tsubulata_050558</name>
</gene>
<keyword evidence="2" id="KW-0732">Signal</keyword>
<evidence type="ECO:0000313" key="3">
    <source>
        <dbReference type="EMBL" id="KAJ4840682.1"/>
    </source>
</evidence>
<dbReference type="InterPro" id="IPR036041">
    <property type="entry name" value="Ribosome-inact_prot_sf"/>
</dbReference>
<keyword evidence="1" id="KW-0800">Toxin</keyword>
<dbReference type="GO" id="GO:0030598">
    <property type="term" value="F:rRNA N-glycosylase activity"/>
    <property type="evidence" value="ECO:0007669"/>
    <property type="project" value="UniProtKB-EC"/>
</dbReference>
<dbReference type="PRINTS" id="PR00396">
    <property type="entry name" value="SHIGARICIN"/>
</dbReference>
<dbReference type="PANTHER" id="PTHR33453:SF34">
    <property type="entry name" value="RIBOSOME-INACTIVATING PROTEIN"/>
    <property type="match status" value="1"/>
</dbReference>
<keyword evidence="4" id="KW-1185">Reference proteome</keyword>
<keyword evidence="1" id="KW-0652">Protein synthesis inhibitor</keyword>
<dbReference type="SUPFAM" id="SSF56371">
    <property type="entry name" value="Ribosome inactivating proteins (RIP)"/>
    <property type="match status" value="1"/>
</dbReference>
<dbReference type="PANTHER" id="PTHR33453">
    <property type="match status" value="1"/>
</dbReference>
<comment type="caution">
    <text evidence="3">The sequence shown here is derived from an EMBL/GenBank/DDBJ whole genome shotgun (WGS) entry which is preliminary data.</text>
</comment>
<dbReference type="Proteomes" id="UP001141552">
    <property type="component" value="Unassembled WGS sequence"/>
</dbReference>
<feature type="chain" id="PRO_5040383460" description="rRNA N-glycosylase" evidence="2">
    <location>
        <begin position="28"/>
        <end position="284"/>
    </location>
</feature>
<dbReference type="InterPro" id="IPR016138">
    <property type="entry name" value="Ribosome_inactivat_prot_sub1"/>
</dbReference>
<keyword evidence="1" id="KW-0611">Plant defense</keyword>
<evidence type="ECO:0000256" key="2">
    <source>
        <dbReference type="SAM" id="SignalP"/>
    </source>
</evidence>
<dbReference type="GO" id="GO:0090729">
    <property type="term" value="F:toxin activity"/>
    <property type="evidence" value="ECO:0007669"/>
    <property type="project" value="UniProtKB-KW"/>
</dbReference>
<reference evidence="3" key="2">
    <citation type="journal article" date="2023" name="Plants (Basel)">
        <title>Annotation of the Turnera subulata (Passifloraceae) Draft Genome Reveals the S-Locus Evolved after the Divergence of Turneroideae from Passifloroideae in a Stepwise Manner.</title>
        <authorList>
            <person name="Henning P.M."/>
            <person name="Roalson E.H."/>
            <person name="Mir W."/>
            <person name="McCubbin A.G."/>
            <person name="Shore J.S."/>
        </authorList>
    </citation>
    <scope>NUCLEOTIDE SEQUENCE</scope>
    <source>
        <strain evidence="3">F60SS</strain>
    </source>
</reference>
<feature type="signal peptide" evidence="2">
    <location>
        <begin position="1"/>
        <end position="27"/>
    </location>
</feature>
<protein>
    <recommendedName>
        <fullName evidence="1">rRNA N-glycosylase</fullName>
        <ecNumber evidence="1">3.2.2.22</ecNumber>
    </recommendedName>
</protein>
<dbReference type="AlphaFoldDB" id="A0A9Q0G200"/>
<proteinExistence type="inferred from homology"/>
<organism evidence="3 4">
    <name type="scientific">Turnera subulata</name>
    <dbReference type="NCBI Taxonomy" id="218843"/>
    <lineage>
        <taxon>Eukaryota</taxon>
        <taxon>Viridiplantae</taxon>
        <taxon>Streptophyta</taxon>
        <taxon>Embryophyta</taxon>
        <taxon>Tracheophyta</taxon>
        <taxon>Spermatophyta</taxon>
        <taxon>Magnoliopsida</taxon>
        <taxon>eudicotyledons</taxon>
        <taxon>Gunneridae</taxon>
        <taxon>Pentapetalae</taxon>
        <taxon>rosids</taxon>
        <taxon>fabids</taxon>
        <taxon>Malpighiales</taxon>
        <taxon>Passifloraceae</taxon>
        <taxon>Turnera</taxon>
    </lineage>
</organism>
<sequence>MKLWSVVAAWAWVCLTLLVVELGCSGAVRVDPYSSSGSGTLEEYYPATTADKYYSNIFPTVEFNLDARAPVRRYTDFILKIRSQLNSGIINGIASMPARVLTGIDRYGLLRINVASTQQFVVTVVIDLNDLYVVGLHCNNVYYYLKFSQANPDAYRDSKKLFDSKTTKFVLLPYEGSYGELGGRNVNLGRQPLIDALTIVAKVNVDVYQLRPTFVVVVQMISEAVRSGYVMNFVADNYASARGAKATLEVQAVENEWSSMSKSVRKTRGNTLYSPVVLIGGNHT</sequence>
<dbReference type="Pfam" id="PF00161">
    <property type="entry name" value="RIP"/>
    <property type="match status" value="1"/>
</dbReference>
<comment type="catalytic activity">
    <reaction evidence="1">
        <text>Endohydrolysis of the N-glycosidic bond at one specific adenosine on the 28S rRNA.</text>
        <dbReference type="EC" id="3.2.2.22"/>
    </reaction>
</comment>
<dbReference type="EC" id="3.2.2.22" evidence="1"/>